<evidence type="ECO:0000256" key="6">
    <source>
        <dbReference type="ARBA" id="ARBA00023277"/>
    </source>
</evidence>
<dbReference type="Proteomes" id="UP001596022">
    <property type="component" value="Unassembled WGS sequence"/>
</dbReference>
<dbReference type="Gene3D" id="3.20.20.80">
    <property type="entry name" value="Glycosidases"/>
    <property type="match status" value="1"/>
</dbReference>
<evidence type="ECO:0000256" key="10">
    <source>
        <dbReference type="RuleBase" id="RU361175"/>
    </source>
</evidence>
<keyword evidence="5" id="KW-0136">Cellulose degradation</keyword>
<evidence type="ECO:0000313" key="12">
    <source>
        <dbReference type="Proteomes" id="UP001596022"/>
    </source>
</evidence>
<keyword evidence="8" id="KW-0624">Polysaccharide degradation</keyword>
<dbReference type="Pfam" id="PF00232">
    <property type="entry name" value="Glyco_hydro_1"/>
    <property type="match status" value="1"/>
</dbReference>
<evidence type="ECO:0000256" key="3">
    <source>
        <dbReference type="ARBA" id="ARBA00012744"/>
    </source>
</evidence>
<sequence>MKAWRDMRNMADNFLWGAATAAYQIEGGYQEDGRTESIWDRFSRTPGNIYENQNGDIACDHYHRYDHDVKLMADLGIQSYRFSVSWPRIMTEEGKLNEKGLDFYKRLIEALHRHQIAPAITIYHWDLPQWLQDRGGWANRETVKYYVAYAETLFKHLGDSVSMWTTHNEPWCAAFLGYAFGVHAPGRRDWREALAASHHLLLSHGEAVQAYRSFGLDAEIGITLNLAPTYAATHLEKDQAAKRRSDGFSNRWFLDPIFKGVYPDDMVQLFTDRFGTLDFIHTNDLVKIHQPIDFLGVNYYTSNVVADGDDDPVLHITHIEQTGKKTDMGWDIYPKGLYDLLVYVQKHYTDLPLFITENGAAFPDNVVNGRIDDHDRIDYLHAHLKAAQRFIQEGGNLKGYYVWSLLDNFEWAYGYAKRFGIIYVDFETQKRIVKESGRWYQKLIQNGPLKSLSL</sequence>
<evidence type="ECO:0000256" key="2">
    <source>
        <dbReference type="ARBA" id="ARBA00010838"/>
    </source>
</evidence>
<evidence type="ECO:0000256" key="4">
    <source>
        <dbReference type="ARBA" id="ARBA00022801"/>
    </source>
</evidence>
<evidence type="ECO:0000313" key="11">
    <source>
        <dbReference type="EMBL" id="MFC4617601.1"/>
    </source>
</evidence>
<dbReference type="PROSITE" id="PS00572">
    <property type="entry name" value="GLYCOSYL_HYDROL_F1_1"/>
    <property type="match status" value="1"/>
</dbReference>
<dbReference type="InterPro" id="IPR033132">
    <property type="entry name" value="GH_1_N_CS"/>
</dbReference>
<comment type="catalytic activity">
    <reaction evidence="1 10">
        <text>Hydrolysis of terminal, non-reducing beta-D-glucosyl residues with release of beta-D-glucose.</text>
        <dbReference type="EC" id="3.2.1.21"/>
    </reaction>
</comment>
<dbReference type="InterPro" id="IPR018120">
    <property type="entry name" value="Glyco_hydro_1_AS"/>
</dbReference>
<keyword evidence="12" id="KW-1185">Reference proteome</keyword>
<dbReference type="PRINTS" id="PR00131">
    <property type="entry name" value="GLHYDRLASE1"/>
</dbReference>
<dbReference type="SUPFAM" id="SSF51445">
    <property type="entry name" value="(Trans)glycosidases"/>
    <property type="match status" value="1"/>
</dbReference>
<proteinExistence type="inferred from homology"/>
<evidence type="ECO:0000256" key="7">
    <source>
        <dbReference type="ARBA" id="ARBA00023295"/>
    </source>
</evidence>
<evidence type="ECO:0000256" key="9">
    <source>
        <dbReference type="PROSITE-ProRule" id="PRU10055"/>
    </source>
</evidence>
<keyword evidence="6" id="KW-0119">Carbohydrate metabolism</keyword>
<dbReference type="PANTHER" id="PTHR10353:SF36">
    <property type="entry name" value="LP05116P"/>
    <property type="match status" value="1"/>
</dbReference>
<evidence type="ECO:0000256" key="1">
    <source>
        <dbReference type="ARBA" id="ARBA00000448"/>
    </source>
</evidence>
<dbReference type="InterPro" id="IPR017736">
    <property type="entry name" value="Glyco_hydro_1_beta-glucosidase"/>
</dbReference>
<gene>
    <name evidence="11" type="ORF">ACFO4N_02525</name>
</gene>
<dbReference type="PANTHER" id="PTHR10353">
    <property type="entry name" value="GLYCOSYL HYDROLASE"/>
    <property type="match status" value="1"/>
</dbReference>
<keyword evidence="4 10" id="KW-0378">Hydrolase</keyword>
<dbReference type="EMBL" id="JBHSFW010000001">
    <property type="protein sequence ID" value="MFC4617601.1"/>
    <property type="molecule type" value="Genomic_DNA"/>
</dbReference>
<keyword evidence="7 10" id="KW-0326">Glycosidase</keyword>
<name>A0ABV9GK39_9BACL</name>
<reference evidence="12" key="1">
    <citation type="journal article" date="2019" name="Int. J. Syst. Evol. Microbiol.">
        <title>The Global Catalogue of Microorganisms (GCM) 10K type strain sequencing project: providing services to taxonomists for standard genome sequencing and annotation.</title>
        <authorList>
            <consortium name="The Broad Institute Genomics Platform"/>
            <consortium name="The Broad Institute Genome Sequencing Center for Infectious Disease"/>
            <person name="Wu L."/>
            <person name="Ma J."/>
        </authorList>
    </citation>
    <scope>NUCLEOTIDE SEQUENCE [LARGE SCALE GENOMIC DNA]</scope>
    <source>
        <strain evidence="12">CGMCC 1.16306</strain>
    </source>
</reference>
<comment type="similarity">
    <text evidence="2 10">Belongs to the glycosyl hydrolase 1 family.</text>
</comment>
<dbReference type="PROSITE" id="PS00653">
    <property type="entry name" value="GLYCOSYL_HYDROL_F1_2"/>
    <property type="match status" value="1"/>
</dbReference>
<accession>A0ABV9GK39</accession>
<comment type="caution">
    <text evidence="11">The sequence shown here is derived from an EMBL/GenBank/DDBJ whole genome shotgun (WGS) entry which is preliminary data.</text>
</comment>
<dbReference type="GO" id="GO:0008422">
    <property type="term" value="F:beta-glucosidase activity"/>
    <property type="evidence" value="ECO:0007669"/>
    <property type="project" value="UniProtKB-EC"/>
</dbReference>
<dbReference type="InterPro" id="IPR017853">
    <property type="entry name" value="GH"/>
</dbReference>
<evidence type="ECO:0000256" key="5">
    <source>
        <dbReference type="ARBA" id="ARBA00023001"/>
    </source>
</evidence>
<evidence type="ECO:0000256" key="8">
    <source>
        <dbReference type="ARBA" id="ARBA00023326"/>
    </source>
</evidence>
<protein>
    <recommendedName>
        <fullName evidence="3 10">Beta-glucosidase</fullName>
        <ecNumber evidence="3 10">3.2.1.21</ecNumber>
    </recommendedName>
</protein>
<feature type="active site" description="Nucleophile" evidence="9">
    <location>
        <position position="357"/>
    </location>
</feature>
<dbReference type="NCBIfam" id="TIGR03356">
    <property type="entry name" value="BGL"/>
    <property type="match status" value="1"/>
</dbReference>
<organism evidence="11 12">
    <name type="scientific">Camelliibacillus cellulosilyticus</name>
    <dbReference type="NCBI Taxonomy" id="2174486"/>
    <lineage>
        <taxon>Bacteria</taxon>
        <taxon>Bacillati</taxon>
        <taxon>Bacillota</taxon>
        <taxon>Bacilli</taxon>
        <taxon>Bacillales</taxon>
        <taxon>Sporolactobacillaceae</taxon>
        <taxon>Camelliibacillus</taxon>
    </lineage>
</organism>
<dbReference type="InterPro" id="IPR001360">
    <property type="entry name" value="Glyco_hydro_1"/>
</dbReference>
<dbReference type="EC" id="3.2.1.21" evidence="3 10"/>